<sequence>MKKTKALSLAMATCCVIAAPAQAGWKLVPGGRPWPVGAAQVTPMSDWNQASAKPGKQGVAWTHDGFELNGLEIFVAVPSGQPLYRERSKKRNPMPKYQSSLLLPELSDFFERSFRTQYDVSDFTVKEASSGSLGGNPAVVLRYQYSVPGDELKREGVARLTAVNGKLYAVNFFAPTLHYFETGRTEAEAIMDSARF</sequence>
<proteinExistence type="predicted"/>
<dbReference type="RefSeq" id="WP_183953912.1">
    <property type="nucleotide sequence ID" value="NZ_JACIEB010000001.1"/>
</dbReference>
<evidence type="ECO:0000256" key="1">
    <source>
        <dbReference type="SAM" id="SignalP"/>
    </source>
</evidence>
<dbReference type="EMBL" id="JACIEB010000001">
    <property type="protein sequence ID" value="MBB3980941.1"/>
    <property type="molecule type" value="Genomic_DNA"/>
</dbReference>
<name>A0A7W6GM82_9SPHN</name>
<organism evidence="2 3">
    <name type="scientific">Sphingobium fontiphilum</name>
    <dbReference type="NCBI Taxonomy" id="944425"/>
    <lineage>
        <taxon>Bacteria</taxon>
        <taxon>Pseudomonadati</taxon>
        <taxon>Pseudomonadota</taxon>
        <taxon>Alphaproteobacteria</taxon>
        <taxon>Sphingomonadales</taxon>
        <taxon>Sphingomonadaceae</taxon>
        <taxon>Sphingobium</taxon>
    </lineage>
</organism>
<evidence type="ECO:0008006" key="4">
    <source>
        <dbReference type="Google" id="ProtNLM"/>
    </source>
</evidence>
<evidence type="ECO:0000313" key="2">
    <source>
        <dbReference type="EMBL" id="MBB3980941.1"/>
    </source>
</evidence>
<feature type="signal peptide" evidence="1">
    <location>
        <begin position="1"/>
        <end position="23"/>
    </location>
</feature>
<reference evidence="2 3" key="1">
    <citation type="submission" date="2020-08" db="EMBL/GenBank/DDBJ databases">
        <title>Genomic Encyclopedia of Type Strains, Phase IV (KMG-IV): sequencing the most valuable type-strain genomes for metagenomic binning, comparative biology and taxonomic classification.</title>
        <authorList>
            <person name="Goeker M."/>
        </authorList>
    </citation>
    <scope>NUCLEOTIDE SEQUENCE [LARGE SCALE GENOMIC DNA]</scope>
    <source>
        <strain evidence="2 3">DSM 29348</strain>
    </source>
</reference>
<dbReference type="AlphaFoldDB" id="A0A7W6GM82"/>
<comment type="caution">
    <text evidence="2">The sequence shown here is derived from an EMBL/GenBank/DDBJ whole genome shotgun (WGS) entry which is preliminary data.</text>
</comment>
<accession>A0A7W6GM82</accession>
<evidence type="ECO:0000313" key="3">
    <source>
        <dbReference type="Proteomes" id="UP000552757"/>
    </source>
</evidence>
<dbReference type="Proteomes" id="UP000552757">
    <property type="component" value="Unassembled WGS sequence"/>
</dbReference>
<keyword evidence="1" id="KW-0732">Signal</keyword>
<keyword evidence="3" id="KW-1185">Reference proteome</keyword>
<gene>
    <name evidence="2" type="ORF">GGR44_000572</name>
</gene>
<feature type="chain" id="PRO_5031162084" description="DUF1795 domain-containing protein" evidence="1">
    <location>
        <begin position="24"/>
        <end position="196"/>
    </location>
</feature>
<protein>
    <recommendedName>
        <fullName evidence="4">DUF1795 domain-containing protein</fullName>
    </recommendedName>
</protein>